<comment type="subunit">
    <text evidence="8">Associates with the 50S ribosomal subunit.</text>
</comment>
<dbReference type="InterPro" id="IPR032859">
    <property type="entry name" value="KH_dom-like"/>
</dbReference>
<dbReference type="PIRSF" id="PIRSF006485">
    <property type="entry name" value="GTP-binding_EngA"/>
    <property type="match status" value="1"/>
</dbReference>
<evidence type="ECO:0000259" key="11">
    <source>
        <dbReference type="PROSITE" id="PS51712"/>
    </source>
</evidence>
<evidence type="ECO:0000313" key="13">
    <source>
        <dbReference type="Proteomes" id="UP000315525"/>
    </source>
</evidence>
<dbReference type="CDD" id="cd01895">
    <property type="entry name" value="EngA2"/>
    <property type="match status" value="1"/>
</dbReference>
<dbReference type="InterPro" id="IPR027417">
    <property type="entry name" value="P-loop_NTPase"/>
</dbReference>
<feature type="binding site" evidence="8">
    <location>
        <begin position="182"/>
        <end position="189"/>
    </location>
    <ligand>
        <name>GTP</name>
        <dbReference type="ChEBI" id="CHEBI:37565"/>
        <label>2</label>
    </ligand>
</feature>
<gene>
    <name evidence="8 12" type="primary">der</name>
    <name evidence="12" type="ORF">E3J62_01875</name>
</gene>
<dbReference type="NCBIfam" id="TIGR03594">
    <property type="entry name" value="GTPase_EngA"/>
    <property type="match status" value="1"/>
</dbReference>
<dbReference type="SUPFAM" id="SSF52540">
    <property type="entry name" value="P-loop containing nucleoside triphosphate hydrolases"/>
    <property type="match status" value="2"/>
</dbReference>
<dbReference type="FunFam" id="3.40.50.300:FF:000057">
    <property type="entry name" value="GTPase Der"/>
    <property type="match status" value="1"/>
</dbReference>
<feature type="binding site" evidence="8">
    <location>
        <begin position="294"/>
        <end position="297"/>
    </location>
    <ligand>
        <name>GTP</name>
        <dbReference type="ChEBI" id="CHEBI:37565"/>
        <label>2</label>
    </ligand>
</feature>
<feature type="binding site" evidence="8">
    <location>
        <begin position="229"/>
        <end position="233"/>
    </location>
    <ligand>
        <name>GTP</name>
        <dbReference type="ChEBI" id="CHEBI:37565"/>
        <label>2</label>
    </ligand>
</feature>
<accession>A0A523UXV8</accession>
<dbReference type="HAMAP" id="MF_00195">
    <property type="entry name" value="GTPase_Der"/>
    <property type="match status" value="1"/>
</dbReference>
<dbReference type="Gene3D" id="3.40.50.300">
    <property type="entry name" value="P-loop containing nucleotide triphosphate hydrolases"/>
    <property type="match status" value="2"/>
</dbReference>
<dbReference type="Gene3D" id="3.30.300.20">
    <property type="match status" value="1"/>
</dbReference>
<evidence type="ECO:0000256" key="9">
    <source>
        <dbReference type="PROSITE-ProRule" id="PRU01049"/>
    </source>
</evidence>
<dbReference type="InterPro" id="IPR006073">
    <property type="entry name" value="GTP-bd"/>
</dbReference>
<dbReference type="PROSITE" id="PS51712">
    <property type="entry name" value="G_ENGA"/>
    <property type="match status" value="2"/>
</dbReference>
<sequence>MSLPVVAIVGRPNVGKSTLFNRIVKKREAVVDDLPGVTRDRKYAEADWAGTRFLVADTGGFIPSSVTGMEARVKRQVELAIGESDLVVFLTDGREGANPIEKEIATSLRKSDKPCLLVVNKVDRMQDTRLVDEFYQLGLSDPIPVSAAHGLGVGDFLDILVSKIPRREVGPVVAGIRIAVVGRPNVGKSSFVNHLVQEERLIVDEKPGTTRDSIDTSLYFDGKKLVLVDTAGLRKRTKVKESLEYFCTIRTLRSIQESDVTVLITDASEGPTKQDKRIAVSSRHYGKCLVVVANKIDLLKSAKKRDLSKAYHNGFSFVPYASVIPTSALLGSGLERVLEAAIEAAVESSARVKKKRLAETIERAVERSKPPAYGGKWVRITGCEQKGVSPPRFLLFSNLPAGISKGYLRYLEKNIRHDFGFVGTPIRLSVARKK</sequence>
<evidence type="ECO:0000256" key="4">
    <source>
        <dbReference type="ARBA" id="ARBA00022737"/>
    </source>
</evidence>
<dbReference type="PANTHER" id="PTHR43834">
    <property type="entry name" value="GTPASE DER"/>
    <property type="match status" value="1"/>
</dbReference>
<dbReference type="Pfam" id="PF01926">
    <property type="entry name" value="MMR_HSR1"/>
    <property type="match status" value="2"/>
</dbReference>
<reference evidence="12 13" key="1">
    <citation type="submission" date="2019-03" db="EMBL/GenBank/DDBJ databases">
        <title>Metabolic potential of uncultured bacteria and archaea associated with petroleum seepage in deep-sea sediments.</title>
        <authorList>
            <person name="Dong X."/>
            <person name="Hubert C."/>
        </authorList>
    </citation>
    <scope>NUCLEOTIDE SEQUENCE [LARGE SCALE GENOMIC DNA]</scope>
    <source>
        <strain evidence="12">E44_bin18</strain>
    </source>
</reference>
<dbReference type="GO" id="GO:0005525">
    <property type="term" value="F:GTP binding"/>
    <property type="evidence" value="ECO:0007669"/>
    <property type="project" value="UniProtKB-UniRule"/>
</dbReference>
<dbReference type="EMBL" id="SOJN01000023">
    <property type="protein sequence ID" value="TET47357.1"/>
    <property type="molecule type" value="Genomic_DNA"/>
</dbReference>
<keyword evidence="5 8" id="KW-0547">Nucleotide-binding</keyword>
<comment type="caution">
    <text evidence="12">The sequence shown here is derived from an EMBL/GenBank/DDBJ whole genome shotgun (WGS) entry which is preliminary data.</text>
</comment>
<evidence type="ECO:0000256" key="8">
    <source>
        <dbReference type="HAMAP-Rule" id="MF_00195"/>
    </source>
</evidence>
<dbReference type="InterPro" id="IPR005225">
    <property type="entry name" value="Small_GTP-bd"/>
</dbReference>
<feature type="binding site" evidence="8">
    <location>
        <begin position="57"/>
        <end position="61"/>
    </location>
    <ligand>
        <name>GTP</name>
        <dbReference type="ChEBI" id="CHEBI:37565"/>
        <label>1</label>
    </ligand>
</feature>
<protein>
    <recommendedName>
        <fullName evidence="2 8">GTPase Der</fullName>
    </recommendedName>
    <alternativeName>
        <fullName evidence="7 8">GTP-binding protein EngA</fullName>
    </alternativeName>
</protein>
<organism evidence="12 13">
    <name type="scientific">candidate division TA06 bacterium</name>
    <dbReference type="NCBI Taxonomy" id="2250710"/>
    <lineage>
        <taxon>Bacteria</taxon>
        <taxon>Bacteria division TA06</taxon>
    </lineage>
</organism>
<evidence type="ECO:0000256" key="3">
    <source>
        <dbReference type="ARBA" id="ARBA00022517"/>
    </source>
</evidence>
<dbReference type="GO" id="GO:0042254">
    <property type="term" value="P:ribosome biogenesis"/>
    <property type="evidence" value="ECO:0007669"/>
    <property type="project" value="UniProtKB-KW"/>
</dbReference>
<dbReference type="NCBIfam" id="TIGR00231">
    <property type="entry name" value="small_GTP"/>
    <property type="match status" value="2"/>
</dbReference>
<evidence type="ECO:0000256" key="1">
    <source>
        <dbReference type="ARBA" id="ARBA00008279"/>
    </source>
</evidence>
<keyword evidence="3 8" id="KW-0690">Ribosome biogenesis</keyword>
<feature type="binding site" evidence="8">
    <location>
        <begin position="10"/>
        <end position="17"/>
    </location>
    <ligand>
        <name>GTP</name>
        <dbReference type="ChEBI" id="CHEBI:37565"/>
        <label>1</label>
    </ligand>
</feature>
<evidence type="ECO:0000256" key="5">
    <source>
        <dbReference type="ARBA" id="ARBA00022741"/>
    </source>
</evidence>
<dbReference type="Pfam" id="PF14714">
    <property type="entry name" value="KH_dom-like"/>
    <property type="match status" value="1"/>
</dbReference>
<evidence type="ECO:0000256" key="7">
    <source>
        <dbReference type="ARBA" id="ARBA00032345"/>
    </source>
</evidence>
<comment type="similarity">
    <text evidence="1 8 9 10">Belongs to the TRAFAC class TrmE-Era-EngA-EngB-Septin-like GTPase superfamily. EngA (Der) GTPase family.</text>
</comment>
<dbReference type="PANTHER" id="PTHR43834:SF6">
    <property type="entry name" value="GTPASE DER"/>
    <property type="match status" value="1"/>
</dbReference>
<keyword evidence="6 8" id="KW-0342">GTP-binding</keyword>
<feature type="domain" description="EngA-type G" evidence="11">
    <location>
        <begin position="4"/>
        <end position="168"/>
    </location>
</feature>
<feature type="domain" description="EngA-type G" evidence="11">
    <location>
        <begin position="176"/>
        <end position="349"/>
    </location>
</feature>
<dbReference type="InterPro" id="IPR031166">
    <property type="entry name" value="G_ENGA"/>
</dbReference>
<name>A0A523UXV8_UNCT6</name>
<dbReference type="AlphaFoldDB" id="A0A523UXV8"/>
<evidence type="ECO:0000313" key="12">
    <source>
        <dbReference type="EMBL" id="TET47357.1"/>
    </source>
</evidence>
<feature type="binding site" evidence="8">
    <location>
        <begin position="120"/>
        <end position="123"/>
    </location>
    <ligand>
        <name>GTP</name>
        <dbReference type="ChEBI" id="CHEBI:37565"/>
        <label>1</label>
    </ligand>
</feature>
<comment type="function">
    <text evidence="8 10">GTPase that plays an essential role in the late steps of ribosome biogenesis.</text>
</comment>
<dbReference type="PRINTS" id="PR00326">
    <property type="entry name" value="GTP1OBG"/>
</dbReference>
<evidence type="ECO:0000256" key="2">
    <source>
        <dbReference type="ARBA" id="ARBA00020953"/>
    </source>
</evidence>
<evidence type="ECO:0000256" key="6">
    <source>
        <dbReference type="ARBA" id="ARBA00023134"/>
    </source>
</evidence>
<keyword evidence="4 10" id="KW-0677">Repeat</keyword>
<dbReference type="Proteomes" id="UP000315525">
    <property type="component" value="Unassembled WGS sequence"/>
</dbReference>
<dbReference type="CDD" id="cd01894">
    <property type="entry name" value="EngA1"/>
    <property type="match status" value="1"/>
</dbReference>
<dbReference type="InterPro" id="IPR016484">
    <property type="entry name" value="GTPase_Der"/>
</dbReference>
<proteinExistence type="inferred from homology"/>
<evidence type="ECO:0000256" key="10">
    <source>
        <dbReference type="RuleBase" id="RU004481"/>
    </source>
</evidence>
<dbReference type="InterPro" id="IPR015946">
    <property type="entry name" value="KH_dom-like_a/b"/>
</dbReference>